<gene>
    <name evidence="1" type="ordered locus">Plim_0098</name>
</gene>
<dbReference type="Proteomes" id="UP000002220">
    <property type="component" value="Chromosome"/>
</dbReference>
<accession>D5SN24</accession>
<evidence type="ECO:0000313" key="2">
    <source>
        <dbReference type="Proteomes" id="UP000002220"/>
    </source>
</evidence>
<dbReference type="EMBL" id="CP001744">
    <property type="protein sequence ID" value="ADG65951.1"/>
    <property type="molecule type" value="Genomic_DNA"/>
</dbReference>
<dbReference type="HOGENOM" id="CLU_3237444_0_0_0"/>
<sequence>MGEWTDDGRGVVILGVGWDSKHDAERCEDHALSQSLQGRATRN</sequence>
<proteinExistence type="predicted"/>
<dbReference type="KEGG" id="plm:Plim_0098"/>
<reference evidence="1 2" key="1">
    <citation type="journal article" date="2010" name="Stand. Genomic Sci.">
        <title>Complete genome sequence of Planctomyces limnophilus type strain (Mu 290).</title>
        <authorList>
            <person name="Labutti K."/>
            <person name="Sikorski J."/>
            <person name="Schneider S."/>
            <person name="Nolan M."/>
            <person name="Lucas S."/>
            <person name="Glavina Del Rio T."/>
            <person name="Tice H."/>
            <person name="Cheng J.F."/>
            <person name="Goodwin L."/>
            <person name="Pitluck S."/>
            <person name="Liolios K."/>
            <person name="Ivanova N."/>
            <person name="Mavromatis K."/>
            <person name="Mikhailova N."/>
            <person name="Pati A."/>
            <person name="Chen A."/>
            <person name="Palaniappan K."/>
            <person name="Land M."/>
            <person name="Hauser L."/>
            <person name="Chang Y.J."/>
            <person name="Jeffries C.D."/>
            <person name="Tindall B.J."/>
            <person name="Rohde M."/>
            <person name="Goker M."/>
            <person name="Woyke T."/>
            <person name="Bristow J."/>
            <person name="Eisen J.A."/>
            <person name="Markowitz V."/>
            <person name="Hugenholtz P."/>
            <person name="Kyrpides N.C."/>
            <person name="Klenk H.P."/>
            <person name="Lapidus A."/>
        </authorList>
    </citation>
    <scope>NUCLEOTIDE SEQUENCE [LARGE SCALE GENOMIC DNA]</scope>
    <source>
        <strain evidence="2">ATCC 43296 / DSM 3776 / IFAM 1008 / 290</strain>
    </source>
</reference>
<protein>
    <submittedName>
        <fullName evidence="1">Uncharacterized protein</fullName>
    </submittedName>
</protein>
<evidence type="ECO:0000313" key="1">
    <source>
        <dbReference type="EMBL" id="ADG65951.1"/>
    </source>
</evidence>
<dbReference type="AlphaFoldDB" id="D5SN24"/>
<name>D5SN24_PLAL2</name>
<organism evidence="1 2">
    <name type="scientific">Planctopirus limnophila (strain ATCC 43296 / DSM 3776 / IFAM 1008 / Mu 290)</name>
    <name type="common">Planctomyces limnophilus</name>
    <dbReference type="NCBI Taxonomy" id="521674"/>
    <lineage>
        <taxon>Bacteria</taxon>
        <taxon>Pseudomonadati</taxon>
        <taxon>Planctomycetota</taxon>
        <taxon>Planctomycetia</taxon>
        <taxon>Planctomycetales</taxon>
        <taxon>Planctomycetaceae</taxon>
        <taxon>Planctopirus</taxon>
    </lineage>
</organism>
<keyword evidence="2" id="KW-1185">Reference proteome</keyword>